<evidence type="ECO:0000256" key="1">
    <source>
        <dbReference type="ARBA" id="ARBA00004141"/>
    </source>
</evidence>
<evidence type="ECO:0000256" key="6">
    <source>
        <dbReference type="SAM" id="Phobius"/>
    </source>
</evidence>
<organism evidence="8 9">
    <name type="scientific">Shewanella algae</name>
    <dbReference type="NCBI Taxonomy" id="38313"/>
    <lineage>
        <taxon>Bacteria</taxon>
        <taxon>Pseudomonadati</taxon>
        <taxon>Pseudomonadota</taxon>
        <taxon>Gammaproteobacteria</taxon>
        <taxon>Alteromonadales</taxon>
        <taxon>Shewanellaceae</taxon>
        <taxon>Shewanella</taxon>
    </lineage>
</organism>
<keyword evidence="9" id="KW-1185">Reference proteome</keyword>
<dbReference type="AlphaFoldDB" id="A0A379ZAL8"/>
<keyword evidence="3 6" id="KW-0812">Transmembrane</keyword>
<evidence type="ECO:0000256" key="5">
    <source>
        <dbReference type="ARBA" id="ARBA00023136"/>
    </source>
</evidence>
<feature type="transmembrane region" description="Helical" evidence="6">
    <location>
        <begin position="134"/>
        <end position="152"/>
    </location>
</feature>
<dbReference type="GO" id="GO:0016020">
    <property type="term" value="C:membrane"/>
    <property type="evidence" value="ECO:0007669"/>
    <property type="project" value="UniProtKB-SubCell"/>
</dbReference>
<sequence length="285" mass="31387">MPYLIALLAPVFWGTTYALVSLYLQDMSPFWVAVWRALPAGILLLLLRPKLPSIAWSKILLLAFCNIGAFFALLFMGAYRLPGAVAGTLGATLPLMFLLLAWLLDGQRPALKWTLLALLGLSGVMLLLNPSANLDLIGVLCALSATLLVAQSSRWMQRWQTGDLLVLTAWQLLLGGLMLIPLAWTVAGAPTLPEPKTWPAIAWLAIFSTALSYWAWIWSIKHLGPQIMGMMALINPVVAVSLGVFLVGEQLDSYQWLGIGLIMSSLLLMKLPVPAIWYRLRPSRR</sequence>
<comment type="subcellular location">
    <subcellularLocation>
        <location evidence="1">Membrane</location>
        <topology evidence="1">Multi-pass membrane protein</topology>
    </subcellularLocation>
</comment>
<dbReference type="SUPFAM" id="SSF103481">
    <property type="entry name" value="Multidrug resistance efflux transporter EmrE"/>
    <property type="match status" value="2"/>
</dbReference>
<feature type="transmembrane region" description="Helical" evidence="6">
    <location>
        <begin position="85"/>
        <end position="104"/>
    </location>
</feature>
<feature type="domain" description="EamA" evidence="7">
    <location>
        <begin position="137"/>
        <end position="269"/>
    </location>
</feature>
<feature type="transmembrane region" description="Helical" evidence="6">
    <location>
        <begin position="198"/>
        <end position="218"/>
    </location>
</feature>
<comment type="similarity">
    <text evidence="2">Belongs to the EamA transporter family.</text>
</comment>
<dbReference type="Proteomes" id="UP000254069">
    <property type="component" value="Unassembled WGS sequence"/>
</dbReference>
<dbReference type="RefSeq" id="WP_115389425.1">
    <property type="nucleotide sequence ID" value="NZ_JADZHC010000088.1"/>
</dbReference>
<dbReference type="InterPro" id="IPR037185">
    <property type="entry name" value="EmrE-like"/>
</dbReference>
<feature type="transmembrane region" description="Helical" evidence="6">
    <location>
        <begin position="230"/>
        <end position="248"/>
    </location>
</feature>
<feature type="transmembrane region" description="Helical" evidence="6">
    <location>
        <begin position="164"/>
        <end position="186"/>
    </location>
</feature>
<evidence type="ECO:0000313" key="9">
    <source>
        <dbReference type="Proteomes" id="UP000254069"/>
    </source>
</evidence>
<dbReference type="EMBL" id="UGYO01000001">
    <property type="protein sequence ID" value="SUI58033.1"/>
    <property type="molecule type" value="Genomic_DNA"/>
</dbReference>
<dbReference type="InterPro" id="IPR050638">
    <property type="entry name" value="AA-Vitamin_Transporters"/>
</dbReference>
<reference evidence="8 9" key="1">
    <citation type="submission" date="2018-06" db="EMBL/GenBank/DDBJ databases">
        <authorList>
            <consortium name="Pathogen Informatics"/>
            <person name="Doyle S."/>
        </authorList>
    </citation>
    <scope>NUCLEOTIDE SEQUENCE [LARGE SCALE GENOMIC DNA]</scope>
    <source>
        <strain evidence="8 9">NCTC10738</strain>
    </source>
</reference>
<feature type="transmembrane region" description="Helical" evidence="6">
    <location>
        <begin position="59"/>
        <end position="79"/>
    </location>
</feature>
<dbReference type="InterPro" id="IPR000620">
    <property type="entry name" value="EamA_dom"/>
</dbReference>
<accession>A0A379ZAL8</accession>
<evidence type="ECO:0000256" key="3">
    <source>
        <dbReference type="ARBA" id="ARBA00022692"/>
    </source>
</evidence>
<dbReference type="PANTHER" id="PTHR32322">
    <property type="entry name" value="INNER MEMBRANE TRANSPORTER"/>
    <property type="match status" value="1"/>
</dbReference>
<feature type="transmembrane region" description="Helical" evidence="6">
    <location>
        <begin position="28"/>
        <end position="47"/>
    </location>
</feature>
<keyword evidence="5 6" id="KW-0472">Membrane</keyword>
<evidence type="ECO:0000256" key="4">
    <source>
        <dbReference type="ARBA" id="ARBA00022989"/>
    </source>
</evidence>
<evidence type="ECO:0000313" key="8">
    <source>
        <dbReference type="EMBL" id="SUI58033.1"/>
    </source>
</evidence>
<feature type="transmembrane region" description="Helical" evidence="6">
    <location>
        <begin position="111"/>
        <end position="128"/>
    </location>
</feature>
<gene>
    <name evidence="8" type="primary">yedA</name>
    <name evidence="8" type="ORF">NCTC10738_01357</name>
</gene>
<keyword evidence="4 6" id="KW-1133">Transmembrane helix</keyword>
<dbReference type="PANTHER" id="PTHR32322:SF2">
    <property type="entry name" value="EAMA DOMAIN-CONTAINING PROTEIN"/>
    <property type="match status" value="1"/>
</dbReference>
<proteinExistence type="inferred from homology"/>
<name>A0A379ZAL8_9GAMM</name>
<dbReference type="Gene3D" id="1.10.3730.20">
    <property type="match status" value="1"/>
</dbReference>
<protein>
    <submittedName>
        <fullName evidence="8">Uncharacterized inner membrane transporter yedA</fullName>
    </submittedName>
</protein>
<evidence type="ECO:0000256" key="2">
    <source>
        <dbReference type="ARBA" id="ARBA00007362"/>
    </source>
</evidence>
<evidence type="ECO:0000259" key="7">
    <source>
        <dbReference type="Pfam" id="PF00892"/>
    </source>
</evidence>
<feature type="transmembrane region" description="Helical" evidence="6">
    <location>
        <begin position="254"/>
        <end position="278"/>
    </location>
</feature>
<feature type="domain" description="EamA" evidence="7">
    <location>
        <begin position="3"/>
        <end position="128"/>
    </location>
</feature>
<dbReference type="Pfam" id="PF00892">
    <property type="entry name" value="EamA"/>
    <property type="match status" value="2"/>
</dbReference>